<feature type="compositionally biased region" description="Low complexity" evidence="1">
    <location>
        <begin position="1"/>
        <end position="61"/>
    </location>
</feature>
<evidence type="ECO:0000256" key="1">
    <source>
        <dbReference type="SAM" id="MobiDB-lite"/>
    </source>
</evidence>
<sequence length="203" mass="22214">MEDAANATQTTSTTSSVAAVAAAAQHQQLQRQLFLMQQAQAQAQAQPHPQAQQLSQQAMSRFPSNIDAHLRPLGPHRFQQPAPSQLQTPPQPHSQGQPHPQPSPQQAAQARVRSPEVEMALQDAMRVCNPDIKTPFHSLEDAVSRGNHGQVMKRDLIIAEKKNWLHGKQPALDPGTTRFLSTSCNLRCGVQVIIILKVIGDSD</sequence>
<feature type="region of interest" description="Disordered" evidence="1">
    <location>
        <begin position="1"/>
        <end position="115"/>
    </location>
</feature>
<accession>M8C081</accession>
<evidence type="ECO:0000313" key="2">
    <source>
        <dbReference type="EnsemblPlants" id="EMT12489"/>
    </source>
</evidence>
<reference evidence="2" key="1">
    <citation type="submission" date="2015-06" db="UniProtKB">
        <authorList>
            <consortium name="EnsemblPlants"/>
        </authorList>
    </citation>
    <scope>IDENTIFICATION</scope>
</reference>
<name>M8C081_AEGTA</name>
<dbReference type="EnsemblPlants" id="EMT12489">
    <property type="protein sequence ID" value="EMT12489"/>
    <property type="gene ID" value="F775_30018"/>
</dbReference>
<organism evidence="2">
    <name type="scientific">Aegilops tauschii</name>
    <name type="common">Tausch's goatgrass</name>
    <name type="synonym">Aegilops squarrosa</name>
    <dbReference type="NCBI Taxonomy" id="37682"/>
    <lineage>
        <taxon>Eukaryota</taxon>
        <taxon>Viridiplantae</taxon>
        <taxon>Streptophyta</taxon>
        <taxon>Embryophyta</taxon>
        <taxon>Tracheophyta</taxon>
        <taxon>Spermatophyta</taxon>
        <taxon>Magnoliopsida</taxon>
        <taxon>Liliopsida</taxon>
        <taxon>Poales</taxon>
        <taxon>Poaceae</taxon>
        <taxon>BOP clade</taxon>
        <taxon>Pooideae</taxon>
        <taxon>Triticodae</taxon>
        <taxon>Triticeae</taxon>
        <taxon>Triticinae</taxon>
        <taxon>Aegilops</taxon>
    </lineage>
</organism>
<protein>
    <submittedName>
        <fullName evidence="2">Uncharacterized protein</fullName>
    </submittedName>
</protein>
<dbReference type="ExpressionAtlas" id="M8C081">
    <property type="expression patterns" value="baseline"/>
</dbReference>
<feature type="compositionally biased region" description="Low complexity" evidence="1">
    <location>
        <begin position="93"/>
        <end position="109"/>
    </location>
</feature>
<proteinExistence type="predicted"/>
<dbReference type="AlphaFoldDB" id="M8C081"/>